<gene>
    <name evidence="8" type="ORF">SAMN05421853_11548</name>
</gene>
<dbReference type="STRING" id="93684.SAMN05421853_11548"/>
<feature type="domain" description="Fe/B12 periplasmic-binding" evidence="7">
    <location>
        <begin position="93"/>
        <end position="353"/>
    </location>
</feature>
<feature type="region of interest" description="Disordered" evidence="6">
    <location>
        <begin position="1"/>
        <end position="32"/>
    </location>
</feature>
<evidence type="ECO:0000256" key="4">
    <source>
        <dbReference type="ARBA" id="ARBA00022496"/>
    </source>
</evidence>
<accession>A0A1I6A6C2</accession>
<dbReference type="EMBL" id="FOXV01000015">
    <property type="protein sequence ID" value="SFQ64259.1"/>
    <property type="molecule type" value="Genomic_DNA"/>
</dbReference>
<dbReference type="PANTHER" id="PTHR30532:SF25">
    <property type="entry name" value="IRON(III) DICITRATE-BINDING PERIPLASMIC PROTEIN"/>
    <property type="match status" value="1"/>
</dbReference>
<dbReference type="SUPFAM" id="SSF53807">
    <property type="entry name" value="Helical backbone' metal receptor"/>
    <property type="match status" value="1"/>
</dbReference>
<reference evidence="9" key="1">
    <citation type="submission" date="2016-10" db="EMBL/GenBank/DDBJ databases">
        <authorList>
            <person name="Varghese N."/>
            <person name="Submissions S."/>
        </authorList>
    </citation>
    <scope>NUCLEOTIDE SEQUENCE [LARGE SCALE GENOMIC DNA]</scope>
    <source>
        <strain evidence="9">JCM 10271</strain>
    </source>
</reference>
<evidence type="ECO:0000256" key="3">
    <source>
        <dbReference type="ARBA" id="ARBA00022448"/>
    </source>
</evidence>
<keyword evidence="9" id="KW-1185">Reference proteome</keyword>
<dbReference type="InterPro" id="IPR051313">
    <property type="entry name" value="Bact_iron-sidero_bind"/>
</dbReference>
<evidence type="ECO:0000313" key="8">
    <source>
        <dbReference type="EMBL" id="SFQ64259.1"/>
    </source>
</evidence>
<keyword evidence="4" id="KW-0406">Ion transport</keyword>
<evidence type="ECO:0000256" key="5">
    <source>
        <dbReference type="ARBA" id="ARBA00022729"/>
    </source>
</evidence>
<organism evidence="8 9">
    <name type="scientific">Roseivivax halotolerans</name>
    <dbReference type="NCBI Taxonomy" id="93684"/>
    <lineage>
        <taxon>Bacteria</taxon>
        <taxon>Pseudomonadati</taxon>
        <taxon>Pseudomonadota</taxon>
        <taxon>Alphaproteobacteria</taxon>
        <taxon>Rhodobacterales</taxon>
        <taxon>Roseobacteraceae</taxon>
        <taxon>Roseivivax</taxon>
    </lineage>
</organism>
<dbReference type="Proteomes" id="UP000243106">
    <property type="component" value="Unassembled WGS sequence"/>
</dbReference>
<comment type="similarity">
    <text evidence="2">Belongs to the bacterial solute-binding protein 8 family.</text>
</comment>
<keyword evidence="5" id="KW-0732">Signal</keyword>
<dbReference type="PROSITE" id="PS50983">
    <property type="entry name" value="FE_B12_PBP"/>
    <property type="match status" value="1"/>
</dbReference>
<keyword evidence="4" id="KW-0408">Iron</keyword>
<sequence length="355" mass="39629">MSQTLAGAVTPPRTRREAAPIQPLRQSHSRSSDQKVVMKLAYTSAVALVVTLATPALAQDCGEGLRAFEHHLETSCIPEDPQRIASLRGDQITTPLLDIGAPIALTVMNRMEDGTTYIRGAADIFRQQFIEASGVEYFSDRATIDVEALAAEQPDLIIGRIWNEEIYDQLKAIAPTVIIPPNMPFLEHLEWLADAANMSDTFDTELARYESRIAEAREVIGTPSEITLSRFDLWDDGLWYYPNWGAIDQVINDIGFAKPTIQTEATEGLSGVSVERIQEFDGDVLISSRAPRFGQTIPMLKEQWDSVAPFWRNLDGVETGNHFWYERDILVGYTFESLDRSIDFLTAITAGRGFE</sequence>
<dbReference type="Gene3D" id="3.40.50.1980">
    <property type="entry name" value="Nitrogenase molybdenum iron protein domain"/>
    <property type="match status" value="2"/>
</dbReference>
<evidence type="ECO:0000256" key="6">
    <source>
        <dbReference type="SAM" id="MobiDB-lite"/>
    </source>
</evidence>
<dbReference type="GO" id="GO:1901678">
    <property type="term" value="P:iron coordination entity transport"/>
    <property type="evidence" value="ECO:0007669"/>
    <property type="project" value="UniProtKB-ARBA"/>
</dbReference>
<dbReference type="GO" id="GO:0030288">
    <property type="term" value="C:outer membrane-bounded periplasmic space"/>
    <property type="evidence" value="ECO:0007669"/>
    <property type="project" value="TreeGrafter"/>
</dbReference>
<dbReference type="Pfam" id="PF01497">
    <property type="entry name" value="Peripla_BP_2"/>
    <property type="match status" value="1"/>
</dbReference>
<protein>
    <submittedName>
        <fullName evidence="8">Iron complex transport system substrate-binding protein</fullName>
    </submittedName>
</protein>
<dbReference type="InterPro" id="IPR002491">
    <property type="entry name" value="ABC_transptr_periplasmic_BD"/>
</dbReference>
<evidence type="ECO:0000256" key="1">
    <source>
        <dbReference type="ARBA" id="ARBA00004196"/>
    </source>
</evidence>
<evidence type="ECO:0000256" key="2">
    <source>
        <dbReference type="ARBA" id="ARBA00008814"/>
    </source>
</evidence>
<proteinExistence type="inferred from homology"/>
<dbReference type="PANTHER" id="PTHR30532">
    <property type="entry name" value="IRON III DICITRATE-BINDING PERIPLASMIC PROTEIN"/>
    <property type="match status" value="1"/>
</dbReference>
<dbReference type="AlphaFoldDB" id="A0A1I6A6C2"/>
<evidence type="ECO:0000259" key="7">
    <source>
        <dbReference type="PROSITE" id="PS50983"/>
    </source>
</evidence>
<name>A0A1I6A6C2_9RHOB</name>
<keyword evidence="4" id="KW-0410">Iron transport</keyword>
<evidence type="ECO:0000313" key="9">
    <source>
        <dbReference type="Proteomes" id="UP000243106"/>
    </source>
</evidence>
<comment type="subcellular location">
    <subcellularLocation>
        <location evidence="1">Cell envelope</location>
    </subcellularLocation>
</comment>
<keyword evidence="3" id="KW-0813">Transport</keyword>